<keyword evidence="2 6" id="KW-0963">Cytoplasm</keyword>
<comment type="catalytic activity">
    <reaction evidence="6">
        <text>Exonucleolytic cleavage in either 5'- to 3'- or 3'- to 5'-direction to yield nucleoside 5'-phosphates.</text>
        <dbReference type="EC" id="3.1.11.6"/>
    </reaction>
</comment>
<keyword evidence="4 6" id="KW-0378">Hydrolase</keyword>
<comment type="similarity">
    <text evidence="1 6">Belongs to the XseB family.</text>
</comment>
<comment type="subcellular location">
    <subcellularLocation>
        <location evidence="6">Cytoplasm</location>
    </subcellularLocation>
</comment>
<dbReference type="PANTHER" id="PTHR34137:SF1">
    <property type="entry name" value="EXODEOXYRIBONUCLEASE 7 SMALL SUBUNIT"/>
    <property type="match status" value="1"/>
</dbReference>
<proteinExistence type="inferred from homology"/>
<dbReference type="GO" id="GO:0008855">
    <property type="term" value="F:exodeoxyribonuclease VII activity"/>
    <property type="evidence" value="ECO:0007669"/>
    <property type="project" value="UniProtKB-UniRule"/>
</dbReference>
<sequence length="69" mass="7956">MSKKFDFAKSYEKLEKITDEFESGKLSLEQGLEKFEEGLALASECKKYLEEVENKIIDIKKKFNVSDAS</sequence>
<evidence type="ECO:0000256" key="6">
    <source>
        <dbReference type="HAMAP-Rule" id="MF_00337"/>
    </source>
</evidence>
<gene>
    <name evidence="6" type="primary">xseB</name>
    <name evidence="7" type="ORF">A2988_00865</name>
</gene>
<dbReference type="InterPro" id="IPR003761">
    <property type="entry name" value="Exonuc_VII_S"/>
</dbReference>
<dbReference type="HAMAP" id="MF_00337">
    <property type="entry name" value="Exonuc_7_S"/>
    <property type="match status" value="1"/>
</dbReference>
<evidence type="ECO:0000256" key="1">
    <source>
        <dbReference type="ARBA" id="ARBA00009998"/>
    </source>
</evidence>
<dbReference type="GO" id="GO:0006308">
    <property type="term" value="P:DNA catabolic process"/>
    <property type="evidence" value="ECO:0007669"/>
    <property type="project" value="UniProtKB-UniRule"/>
</dbReference>
<evidence type="ECO:0000313" key="7">
    <source>
        <dbReference type="EMBL" id="OGD34020.1"/>
    </source>
</evidence>
<keyword evidence="3 6" id="KW-0540">Nuclease</keyword>
<evidence type="ECO:0000256" key="3">
    <source>
        <dbReference type="ARBA" id="ARBA00022722"/>
    </source>
</evidence>
<dbReference type="InterPro" id="IPR037004">
    <property type="entry name" value="Exonuc_VII_ssu_sf"/>
</dbReference>
<comment type="subunit">
    <text evidence="6">Heterooligomer composed of large and small subunits.</text>
</comment>
<dbReference type="STRING" id="1797298.A2988_00865"/>
<keyword evidence="5 6" id="KW-0269">Exonuclease</keyword>
<dbReference type="Gene3D" id="1.10.287.1040">
    <property type="entry name" value="Exonuclease VII, small subunit"/>
    <property type="match status" value="1"/>
</dbReference>
<evidence type="ECO:0000256" key="5">
    <source>
        <dbReference type="ARBA" id="ARBA00022839"/>
    </source>
</evidence>
<accession>A0A1F5BTV1</accession>
<comment type="caution">
    <text evidence="7">The sequence shown here is derived from an EMBL/GenBank/DDBJ whole genome shotgun (WGS) entry which is preliminary data.</text>
</comment>
<reference evidence="7 8" key="1">
    <citation type="journal article" date="2016" name="Nat. Commun.">
        <title>Thousands of microbial genomes shed light on interconnected biogeochemical processes in an aquifer system.</title>
        <authorList>
            <person name="Anantharaman K."/>
            <person name="Brown C.T."/>
            <person name="Hug L.A."/>
            <person name="Sharon I."/>
            <person name="Castelle C.J."/>
            <person name="Probst A.J."/>
            <person name="Thomas B.C."/>
            <person name="Singh A."/>
            <person name="Wilkins M.J."/>
            <person name="Karaoz U."/>
            <person name="Brodie E.L."/>
            <person name="Williams K.H."/>
            <person name="Hubbard S.S."/>
            <person name="Banfield J.F."/>
        </authorList>
    </citation>
    <scope>NUCLEOTIDE SEQUENCE [LARGE SCALE GENOMIC DNA]</scope>
</reference>
<evidence type="ECO:0000256" key="4">
    <source>
        <dbReference type="ARBA" id="ARBA00022801"/>
    </source>
</evidence>
<dbReference type="NCBIfam" id="TIGR01280">
    <property type="entry name" value="xseB"/>
    <property type="match status" value="1"/>
</dbReference>
<name>A0A1F5BTV1_9BACT</name>
<comment type="function">
    <text evidence="6">Bidirectionally degrades single-stranded DNA into large acid-insoluble oligonucleotides, which are then degraded further into small acid-soluble oligonucleotides.</text>
</comment>
<dbReference type="Pfam" id="PF02609">
    <property type="entry name" value="Exonuc_VII_S"/>
    <property type="match status" value="1"/>
</dbReference>
<evidence type="ECO:0000256" key="2">
    <source>
        <dbReference type="ARBA" id="ARBA00022490"/>
    </source>
</evidence>
<protein>
    <recommendedName>
        <fullName evidence="6">Exodeoxyribonuclease 7 small subunit</fullName>
        <ecNumber evidence="6">3.1.11.6</ecNumber>
    </recommendedName>
    <alternativeName>
        <fullName evidence="6">Exodeoxyribonuclease VII small subunit</fullName>
        <shortName evidence="6">Exonuclease VII small subunit</shortName>
    </alternativeName>
</protein>
<dbReference type="AlphaFoldDB" id="A0A1F5BTV1"/>
<dbReference type="EC" id="3.1.11.6" evidence="6"/>
<dbReference type="EMBL" id="MEYS01000002">
    <property type="protein sequence ID" value="OGD34020.1"/>
    <property type="molecule type" value="Genomic_DNA"/>
</dbReference>
<dbReference type="GO" id="GO:0005829">
    <property type="term" value="C:cytosol"/>
    <property type="evidence" value="ECO:0007669"/>
    <property type="project" value="TreeGrafter"/>
</dbReference>
<dbReference type="Proteomes" id="UP000176650">
    <property type="component" value="Unassembled WGS sequence"/>
</dbReference>
<evidence type="ECO:0000313" key="8">
    <source>
        <dbReference type="Proteomes" id="UP000176650"/>
    </source>
</evidence>
<dbReference type="PANTHER" id="PTHR34137">
    <property type="entry name" value="EXODEOXYRIBONUCLEASE 7 SMALL SUBUNIT"/>
    <property type="match status" value="1"/>
</dbReference>
<organism evidence="7 8">
    <name type="scientific">Candidatus Azambacteria bacterium RIFCSPLOWO2_01_FULL_46_25</name>
    <dbReference type="NCBI Taxonomy" id="1797298"/>
    <lineage>
        <taxon>Bacteria</taxon>
        <taxon>Candidatus Azamiibacteriota</taxon>
    </lineage>
</organism>
<dbReference type="GO" id="GO:0009318">
    <property type="term" value="C:exodeoxyribonuclease VII complex"/>
    <property type="evidence" value="ECO:0007669"/>
    <property type="project" value="UniProtKB-UniRule"/>
</dbReference>
<dbReference type="PIRSF" id="PIRSF006488">
    <property type="entry name" value="Exonuc_VII_S"/>
    <property type="match status" value="1"/>
</dbReference>
<dbReference type="SUPFAM" id="SSF116842">
    <property type="entry name" value="XseB-like"/>
    <property type="match status" value="1"/>
</dbReference>